<dbReference type="InterPro" id="IPR009056">
    <property type="entry name" value="Cyt_c-like_dom"/>
</dbReference>
<gene>
    <name evidence="6" type="ORF">IMZ28_02835</name>
</gene>
<dbReference type="GO" id="GO:0009055">
    <property type="term" value="F:electron transfer activity"/>
    <property type="evidence" value="ECO:0007669"/>
    <property type="project" value="InterPro"/>
</dbReference>
<evidence type="ECO:0000313" key="7">
    <source>
        <dbReference type="Proteomes" id="UP000595074"/>
    </source>
</evidence>
<dbReference type="GO" id="GO:0020037">
    <property type="term" value="F:heme binding"/>
    <property type="evidence" value="ECO:0007669"/>
    <property type="project" value="InterPro"/>
</dbReference>
<reference evidence="6 7" key="1">
    <citation type="submission" date="2020-10" db="EMBL/GenBank/DDBJ databases">
        <title>The genome of sulfurovum sp.</title>
        <authorList>
            <person name="Xie S."/>
            <person name="Shao Z."/>
            <person name="Jiang L."/>
        </authorList>
    </citation>
    <scope>NUCLEOTIDE SEQUENCE [LARGE SCALE GENOMIC DNA]</scope>
    <source>
        <strain evidence="6 7">ST-419</strain>
    </source>
</reference>
<protein>
    <submittedName>
        <fullName evidence="6">Thioredoxin family protein</fullName>
    </submittedName>
</protein>
<organism evidence="6 7">
    <name type="scientific">Sulfurovum indicum</name>
    <dbReference type="NCBI Taxonomy" id="2779528"/>
    <lineage>
        <taxon>Bacteria</taxon>
        <taxon>Pseudomonadati</taxon>
        <taxon>Campylobacterota</taxon>
        <taxon>Epsilonproteobacteria</taxon>
        <taxon>Campylobacterales</taxon>
        <taxon>Sulfurovaceae</taxon>
        <taxon>Sulfurovum</taxon>
    </lineage>
</organism>
<keyword evidence="1 4" id="KW-0349">Heme</keyword>
<name>A0A7M1S6U7_9BACT</name>
<proteinExistence type="predicted"/>
<dbReference type="PROSITE" id="PS51007">
    <property type="entry name" value="CYTC"/>
    <property type="match status" value="1"/>
</dbReference>
<dbReference type="RefSeq" id="WP_197549210.1">
    <property type="nucleotide sequence ID" value="NZ_CP063164.1"/>
</dbReference>
<keyword evidence="7" id="KW-1185">Reference proteome</keyword>
<evidence type="ECO:0000256" key="1">
    <source>
        <dbReference type="ARBA" id="ARBA00022617"/>
    </source>
</evidence>
<evidence type="ECO:0000313" key="6">
    <source>
        <dbReference type="EMBL" id="QOR62429.1"/>
    </source>
</evidence>
<sequence length="256" mass="29649">MKTKVVILTILLFNTILFAISGEEVFENKCASCHTYYIPQKKLNQNYEQNNTVLKLKAPTLTELSFRLKDQVGDRTTDAEGQKFEIEEFLADYLKYPSKEKSVQRKEIRHIFPQMPPVNVDEDETEALADFMYEYAEKMMVEHGVKRYSYDEALRIAEKEKKIILIEGFIPFCRGCIWMDRNVMVEPEVKAALNKDFVLVKKNLLVEKLPLGMKRLGTPSFYFISSDGKRVLEMVEGTGTVEEYLELLSSVKSKVK</sequence>
<dbReference type="EMBL" id="CP063164">
    <property type="protein sequence ID" value="QOR62429.1"/>
    <property type="molecule type" value="Genomic_DNA"/>
</dbReference>
<accession>A0A7M1S6U7</accession>
<dbReference type="GO" id="GO:0046872">
    <property type="term" value="F:metal ion binding"/>
    <property type="evidence" value="ECO:0007669"/>
    <property type="project" value="UniProtKB-KW"/>
</dbReference>
<evidence type="ECO:0000256" key="2">
    <source>
        <dbReference type="ARBA" id="ARBA00022723"/>
    </source>
</evidence>
<keyword evidence="3 4" id="KW-0408">Iron</keyword>
<dbReference type="Gene3D" id="1.10.760.10">
    <property type="entry name" value="Cytochrome c-like domain"/>
    <property type="match status" value="1"/>
</dbReference>
<evidence type="ECO:0000259" key="5">
    <source>
        <dbReference type="PROSITE" id="PS51007"/>
    </source>
</evidence>
<dbReference type="SUPFAM" id="SSF46626">
    <property type="entry name" value="Cytochrome c"/>
    <property type="match status" value="1"/>
</dbReference>
<dbReference type="Pfam" id="PF13899">
    <property type="entry name" value="Thioredoxin_7"/>
    <property type="match status" value="1"/>
</dbReference>
<dbReference type="InterPro" id="IPR036249">
    <property type="entry name" value="Thioredoxin-like_sf"/>
</dbReference>
<keyword evidence="2 4" id="KW-0479">Metal-binding</keyword>
<feature type="domain" description="Cytochrome c" evidence="5">
    <location>
        <begin position="17"/>
        <end position="136"/>
    </location>
</feature>
<evidence type="ECO:0000256" key="3">
    <source>
        <dbReference type="ARBA" id="ARBA00023004"/>
    </source>
</evidence>
<dbReference type="SUPFAM" id="SSF52833">
    <property type="entry name" value="Thioredoxin-like"/>
    <property type="match status" value="1"/>
</dbReference>
<dbReference type="AlphaFoldDB" id="A0A7M1S6U7"/>
<dbReference type="Gene3D" id="3.40.30.10">
    <property type="entry name" value="Glutaredoxin"/>
    <property type="match status" value="1"/>
</dbReference>
<dbReference type="InterPro" id="IPR036909">
    <property type="entry name" value="Cyt_c-like_dom_sf"/>
</dbReference>
<evidence type="ECO:0000256" key="4">
    <source>
        <dbReference type="PROSITE-ProRule" id="PRU00433"/>
    </source>
</evidence>
<dbReference type="Proteomes" id="UP000595074">
    <property type="component" value="Chromosome"/>
</dbReference>
<dbReference type="KEGG" id="sinu:IMZ28_02835"/>